<dbReference type="InterPro" id="IPR018159">
    <property type="entry name" value="Spectrin/alpha-actinin"/>
</dbReference>
<keyword evidence="1" id="KW-0677">Repeat</keyword>
<evidence type="ECO:0000313" key="6">
    <source>
        <dbReference type="WBParaSite" id="maker-uti_cns_0047887-snap-gene-0.3-mRNA-1"/>
    </source>
</evidence>
<feature type="region of interest" description="Disordered" evidence="3">
    <location>
        <begin position="2038"/>
        <end position="2059"/>
    </location>
</feature>
<feature type="compositionally biased region" description="Low complexity" evidence="3">
    <location>
        <begin position="1052"/>
        <end position="1069"/>
    </location>
</feature>
<feature type="region of interest" description="Disordered" evidence="3">
    <location>
        <begin position="1711"/>
        <end position="1739"/>
    </location>
</feature>
<accession>A0A1I8JIF1</accession>
<feature type="region of interest" description="Disordered" evidence="3">
    <location>
        <begin position="1592"/>
        <end position="1619"/>
    </location>
</feature>
<feature type="compositionally biased region" description="Polar residues" evidence="3">
    <location>
        <begin position="1781"/>
        <end position="1803"/>
    </location>
</feature>
<feature type="compositionally biased region" description="Acidic residues" evidence="3">
    <location>
        <begin position="281"/>
        <end position="295"/>
    </location>
</feature>
<evidence type="ECO:0000256" key="2">
    <source>
        <dbReference type="SAM" id="Coils"/>
    </source>
</evidence>
<evidence type="ECO:0000259" key="4">
    <source>
        <dbReference type="PROSITE" id="PS50021"/>
    </source>
</evidence>
<dbReference type="Pfam" id="PF00307">
    <property type="entry name" value="CH"/>
    <property type="match status" value="1"/>
</dbReference>
<feature type="region of interest" description="Disordered" evidence="3">
    <location>
        <begin position="1052"/>
        <end position="1085"/>
    </location>
</feature>
<protein>
    <submittedName>
        <fullName evidence="6">Calponin-homology (CH) domain-containing protein</fullName>
    </submittedName>
</protein>
<feature type="compositionally biased region" description="Low complexity" evidence="3">
    <location>
        <begin position="219"/>
        <end position="229"/>
    </location>
</feature>
<dbReference type="WBParaSite" id="maker-uti_cns_0047887-snap-gene-0.3-mRNA-1">
    <property type="protein sequence ID" value="maker-uti_cns_0047887-snap-gene-0.3-mRNA-1"/>
    <property type="gene ID" value="maker-uti_cns_0047887-snap-gene-0.3"/>
</dbReference>
<feature type="compositionally biased region" description="Basic and acidic residues" evidence="3">
    <location>
        <begin position="230"/>
        <end position="243"/>
    </location>
</feature>
<keyword evidence="2" id="KW-0175">Coiled coil</keyword>
<dbReference type="Gene3D" id="1.10.418.10">
    <property type="entry name" value="Calponin-like domain"/>
    <property type="match status" value="2"/>
</dbReference>
<feature type="compositionally biased region" description="Polar residues" evidence="3">
    <location>
        <begin position="1073"/>
        <end position="1084"/>
    </location>
</feature>
<dbReference type="SMART" id="SM00150">
    <property type="entry name" value="SPEC"/>
    <property type="match status" value="2"/>
</dbReference>
<sequence>GFEDPDSRLQVADLYTDLRDGTKLFCLVCYLTANPVPEAGRVASSTESDARRLIERSKQLVQDNFRVDLSRLDTDQVVQGRPKATLGLVWTVLQAWYSDDSESSLLEWCQERCRGYAGVHIANLTVSWKDGLGFLAILHSARSHLLAFNERLKKPPADNLALAFHLAKTEFGVPTLLDVDDLLLSPTPDKKSVSVYLLLMRENVFASENQSPPESPLSAETAGTAAAAAAEDHLEKPAEETRKSMQQQQQQLPLLRDYQHSLERCLEWLFDAEDLVASAADEQDDDNDDVVDNDELNSNRQQPADKVAEPVSESELSTVREARRQYRDHEAIADQLTENQEDVRCVLELADALLTSGELSGPARKEIQSQVQLLQTRWDALRQAAVAKEARLRKRLAALQERDIRRLSGFLHWAEGRIEQETVGGVGPFVEDIKRQLRSHREFQDYLEIQEALVASVQDALVLDADANGESGTETRIEGLAARWTDTMAYNSERFSDLQSALLAWRQFEEDESLLRDVVFSSDTQEAKVKSLSSCVRKLETTAEEVTSACHDNPKCAEALRQKLAKWKAGDFGDLKPAMPISAGGGGSGGDSAGEDLGDSVVDDLNYKVRSLLDWFDRIESMLELTSLTHSARSSLMEASRRSLHQQQSQQDSASAAASGDAAEKLSADQHRLLLDDIRDELNTWEPRLVAVRQLGDSCISQGRVPAESALEIQELLEEIEQRWTELSAVWQDCQRRAAVADRVRGFYECLTQLRLALNRQRDFLQSAAGQRGGQLAPLAEAAAERLAEMKFSADWLATFDALAELHKRASREQRDPLWRLIGETEAWCDEVAQLLRRPIAVASDEDNDGDEEGGGLTERHRHLTSLVALLQRRGGESLTRLEGLAADPSQPDRQTAAGALIRRLSDLASRAESRAKFVGDLVAKRAKICLQELENWSMDMSEFAKHSGFESRADLKSQLAELDGAIADVMALAPKASAVRDLVGELAAYCEESYRAALSARSESVANGLAPVQQRLEAQRAELCARLENFAALQSMEAWCDSSESRLSAAAAAADSASSQQQQQQQQAKPRSVSTSDLSNSGQLAAELSETGRSHLANYSDKMPDSLKARIQSIIDQAGQLASRRKANMLTAVHSFHSLLKLEKDWIRKANKQVDSSMSREHLDAEDYCTDLERLEAVNTSYEDEASSSRREQLRSLAESLNSVNEEASASVAAAKAAADAAAAAEEEPPEDDANDDDVELKAKKAVESFEDYTRELNSAKQRVEDRMEVLSSSLDSIQDLERRTNAMQEWLPVAEDFMTNKMEAELLAADCPDEAERLRAEIDQHRETLNKLDETYDRHMSSGNKDAALRLEGVRDHLRASFDYVAKLLNRFQRPADFEPKLDRVRRELESLNDRLHLLDLLSIEPEDVQRTKEFAESVSAQLSELQPDLQYVVATGKQLVEQKQVDFPKRLLAELGRLEGLFDRLSEQVQPALDKLAKALPLVESLDAELQQLRSWLEAADEFLQQPAKEAEEDNGSSAQTCRDLKHRLDNLANQIIPAILQRVEALGDLTEDLPPVTDAFDDIEQLIVQFETKKFAIETRISDLDFDMEQQQQQQQQQQKLHERKESEATSADVEDVPIDEFASGLLDDEAVAGPASAAMLKLDDIGGRISEIEALVEELLAARESESGRAAALVDPAVISNLQHELSEVRSRVGEVRDAAASLIGAAAQHGSPTSKQQQQQPSLPQSTVGGAASVTPADVSEAAAVALERLDIVDEKLESLLTSDKSADGAIEDSMSPQQSVAVQNQAPSSVPQSPSTSIAVAKERLNVIRGQIEDLVRGAQLMRDSLASVNSVAQIRVQAEIFSDFCNSFFRGQFGLITKDIGSAVAEFNAAYPSASVDEEAAGFSESDGDGWVSPNILPPSVLSHRHELLQLQSFWRDKIAFLDKEVSFLNSTHQLATELVSLQEQVASSGQQPASERRIASLTEQLQRRGFRDLDCLNWRPPATAEPSSTVAIASDSAKASVVRIRSTADSQRDRLAAELKQRLQRLTDSIGQRFPRSATAARSRTSSGGS</sequence>
<dbReference type="SUPFAM" id="SSF46966">
    <property type="entry name" value="Spectrin repeat"/>
    <property type="match status" value="5"/>
</dbReference>
<feature type="coiled-coil region" evidence="2">
    <location>
        <begin position="1166"/>
        <end position="1193"/>
    </location>
</feature>
<proteinExistence type="predicted"/>
<evidence type="ECO:0000313" key="5">
    <source>
        <dbReference type="Proteomes" id="UP000095280"/>
    </source>
</evidence>
<dbReference type="Pfam" id="PF00435">
    <property type="entry name" value="Spectrin"/>
    <property type="match status" value="1"/>
</dbReference>
<feature type="region of interest" description="Disordered" evidence="3">
    <location>
        <begin position="1774"/>
        <end position="1803"/>
    </location>
</feature>
<feature type="region of interest" description="Disordered" evidence="3">
    <location>
        <begin position="208"/>
        <end position="250"/>
    </location>
</feature>
<feature type="domain" description="Calponin-homology (CH)" evidence="4">
    <location>
        <begin position="99"/>
        <end position="202"/>
    </location>
</feature>
<dbReference type="InterPro" id="IPR036872">
    <property type="entry name" value="CH_dom_sf"/>
</dbReference>
<dbReference type="InterPro" id="IPR001715">
    <property type="entry name" value="CH_dom"/>
</dbReference>
<evidence type="ECO:0000256" key="1">
    <source>
        <dbReference type="ARBA" id="ARBA00022737"/>
    </source>
</evidence>
<name>A0A1I8JIF1_9PLAT</name>
<organism evidence="5 6">
    <name type="scientific">Macrostomum lignano</name>
    <dbReference type="NCBI Taxonomy" id="282301"/>
    <lineage>
        <taxon>Eukaryota</taxon>
        <taxon>Metazoa</taxon>
        <taxon>Spiralia</taxon>
        <taxon>Lophotrochozoa</taxon>
        <taxon>Platyhelminthes</taxon>
        <taxon>Rhabditophora</taxon>
        <taxon>Macrostomorpha</taxon>
        <taxon>Macrostomida</taxon>
        <taxon>Macrostomidae</taxon>
        <taxon>Macrostomum</taxon>
    </lineage>
</organism>
<dbReference type="Gene3D" id="1.20.58.60">
    <property type="match status" value="5"/>
</dbReference>
<dbReference type="SUPFAM" id="SSF47576">
    <property type="entry name" value="Calponin-homology domain, CH-domain"/>
    <property type="match status" value="1"/>
</dbReference>
<keyword evidence="5" id="KW-1185">Reference proteome</keyword>
<reference evidence="6" key="1">
    <citation type="submission" date="2016-11" db="UniProtKB">
        <authorList>
            <consortium name="WormBaseParasite"/>
        </authorList>
    </citation>
    <scope>IDENTIFICATION</scope>
</reference>
<dbReference type="CDD" id="cd00176">
    <property type="entry name" value="SPEC"/>
    <property type="match status" value="1"/>
</dbReference>
<feature type="region of interest" description="Disordered" evidence="3">
    <location>
        <begin position="280"/>
        <end position="316"/>
    </location>
</feature>
<dbReference type="Proteomes" id="UP000095280">
    <property type="component" value="Unplaced"/>
</dbReference>
<feature type="compositionally biased region" description="Low complexity" evidence="3">
    <location>
        <begin position="645"/>
        <end position="661"/>
    </location>
</feature>
<feature type="domain" description="Calponin-homology (CH)" evidence="4">
    <location>
        <begin position="1"/>
        <end position="97"/>
    </location>
</feature>
<evidence type="ECO:0000256" key="3">
    <source>
        <dbReference type="SAM" id="MobiDB-lite"/>
    </source>
</evidence>
<dbReference type="PROSITE" id="PS50021">
    <property type="entry name" value="CH"/>
    <property type="match status" value="2"/>
</dbReference>
<dbReference type="PANTHER" id="PTHR11915">
    <property type="entry name" value="SPECTRIN/FILAMIN RELATED CYTOSKELETAL PROTEIN"/>
    <property type="match status" value="1"/>
</dbReference>
<feature type="compositionally biased region" description="Low complexity" evidence="3">
    <location>
        <begin position="2045"/>
        <end position="2059"/>
    </location>
</feature>
<dbReference type="SMART" id="SM00033">
    <property type="entry name" value="CH"/>
    <property type="match status" value="1"/>
</dbReference>
<feature type="region of interest" description="Disordered" evidence="3">
    <location>
        <begin position="638"/>
        <end position="662"/>
    </location>
</feature>
<dbReference type="InterPro" id="IPR002017">
    <property type="entry name" value="Spectrin_repeat"/>
</dbReference>
<feature type="compositionally biased region" description="Low complexity" evidence="3">
    <location>
        <begin position="1714"/>
        <end position="1732"/>
    </location>
</feature>
<feature type="compositionally biased region" description="Low complexity" evidence="3">
    <location>
        <begin position="1594"/>
        <end position="1603"/>
    </location>
</feature>